<feature type="transmembrane region" description="Helical" evidence="1">
    <location>
        <begin position="40"/>
        <end position="59"/>
    </location>
</feature>
<feature type="transmembrane region" description="Helical" evidence="1">
    <location>
        <begin position="118"/>
        <end position="143"/>
    </location>
</feature>
<keyword evidence="1" id="KW-1133">Transmembrane helix</keyword>
<evidence type="ECO:0000256" key="1">
    <source>
        <dbReference type="SAM" id="Phobius"/>
    </source>
</evidence>
<protein>
    <recommendedName>
        <fullName evidence="2">DUF2231 domain-containing protein</fullName>
    </recommendedName>
</protein>
<organism evidence="3 4">
    <name type="scientific">Nocardioides mangrovicus</name>
    <dbReference type="NCBI Taxonomy" id="2478913"/>
    <lineage>
        <taxon>Bacteria</taxon>
        <taxon>Bacillati</taxon>
        <taxon>Actinomycetota</taxon>
        <taxon>Actinomycetes</taxon>
        <taxon>Propionibacteriales</taxon>
        <taxon>Nocardioidaceae</taxon>
        <taxon>Nocardioides</taxon>
    </lineage>
</organism>
<reference evidence="3 4" key="1">
    <citation type="submission" date="2018-10" db="EMBL/GenBank/DDBJ databases">
        <title>Marmoricola sp. 4Q3S-7 whole genome shotgun sequence.</title>
        <authorList>
            <person name="Li F."/>
        </authorList>
    </citation>
    <scope>NUCLEOTIDE SEQUENCE [LARGE SCALE GENOMIC DNA]</scope>
    <source>
        <strain evidence="3 4">4Q3S-7</strain>
    </source>
</reference>
<dbReference type="OrthoDB" id="3830771at2"/>
<dbReference type="InterPro" id="IPR019251">
    <property type="entry name" value="DUF2231_TM"/>
</dbReference>
<gene>
    <name evidence="3" type="ORF">D9V37_03425</name>
</gene>
<evidence type="ECO:0000313" key="3">
    <source>
        <dbReference type="EMBL" id="RLV50992.1"/>
    </source>
</evidence>
<proteinExistence type="predicted"/>
<dbReference type="Proteomes" id="UP000281708">
    <property type="component" value="Unassembled WGS sequence"/>
</dbReference>
<dbReference type="RefSeq" id="WP_121804672.1">
    <property type="nucleotide sequence ID" value="NZ_RDBE01000001.1"/>
</dbReference>
<feature type="transmembrane region" description="Helical" evidence="1">
    <location>
        <begin position="86"/>
        <end position="106"/>
    </location>
</feature>
<keyword evidence="1" id="KW-0812">Transmembrane</keyword>
<sequence length="159" mass="17431">MNFNGIPLHPLVVHAAVVLTPLAALLCLVFALVPRWRWAVRWPALVVSVLGFAAIYVAYLSGEDLEDRLNIRSEMFETHEEWAERLRLAMLVLAIVMVVAAFVLPFRSPLTSTGERAARLGVLSIPLVVLLVVGALFVAYAVYRTGDAGAHLVWDGTPT</sequence>
<feature type="transmembrane region" description="Helical" evidence="1">
    <location>
        <begin position="12"/>
        <end position="33"/>
    </location>
</feature>
<dbReference type="AlphaFoldDB" id="A0A3L8P7R7"/>
<dbReference type="Pfam" id="PF09990">
    <property type="entry name" value="DUF2231"/>
    <property type="match status" value="1"/>
</dbReference>
<accession>A0A3L8P7R7</accession>
<evidence type="ECO:0000313" key="4">
    <source>
        <dbReference type="Proteomes" id="UP000281708"/>
    </source>
</evidence>
<name>A0A3L8P7R7_9ACTN</name>
<comment type="caution">
    <text evidence="3">The sequence shown here is derived from an EMBL/GenBank/DDBJ whole genome shotgun (WGS) entry which is preliminary data.</text>
</comment>
<evidence type="ECO:0000259" key="2">
    <source>
        <dbReference type="Pfam" id="PF09990"/>
    </source>
</evidence>
<keyword evidence="1" id="KW-0472">Membrane</keyword>
<feature type="domain" description="DUF2231" evidence="2">
    <location>
        <begin position="5"/>
        <end position="155"/>
    </location>
</feature>
<keyword evidence="4" id="KW-1185">Reference proteome</keyword>
<dbReference type="EMBL" id="RDBE01000001">
    <property type="protein sequence ID" value="RLV50992.1"/>
    <property type="molecule type" value="Genomic_DNA"/>
</dbReference>